<dbReference type="Gene3D" id="3.40.630.30">
    <property type="match status" value="1"/>
</dbReference>
<dbReference type="EMBL" id="JALBUR010000003">
    <property type="protein sequence ID" value="MDX8418904.1"/>
    <property type="molecule type" value="Genomic_DNA"/>
</dbReference>
<accession>A0AB35U6Z7</accession>
<name>A0AB35U6Z7_9FIRM</name>
<evidence type="ECO:0000313" key="2">
    <source>
        <dbReference type="EMBL" id="MDX8418904.1"/>
    </source>
</evidence>
<dbReference type="Proteomes" id="UP001286174">
    <property type="component" value="Unassembled WGS sequence"/>
</dbReference>
<dbReference type="PANTHER" id="PTHR43792">
    <property type="entry name" value="GNAT FAMILY, PUTATIVE (AFU_ORTHOLOGUE AFUA_3G00765)-RELATED-RELATED"/>
    <property type="match status" value="1"/>
</dbReference>
<dbReference type="InterPro" id="IPR000182">
    <property type="entry name" value="GNAT_dom"/>
</dbReference>
<dbReference type="AlphaFoldDB" id="A0AB35U6Z7"/>
<keyword evidence="3" id="KW-1185">Reference proteome</keyword>
<dbReference type="PROSITE" id="PS51186">
    <property type="entry name" value="GNAT"/>
    <property type="match status" value="1"/>
</dbReference>
<reference evidence="2 3" key="1">
    <citation type="submission" date="2022-03" db="EMBL/GenBank/DDBJ databases">
        <title>Novel taxa within the pig intestine.</title>
        <authorList>
            <person name="Wylensek D."/>
            <person name="Bishof K."/>
            <person name="Afrizal A."/>
            <person name="Clavel T."/>
        </authorList>
    </citation>
    <scope>NUCLEOTIDE SEQUENCE [LARGE SCALE GENOMIC DNA]</scope>
    <source>
        <strain evidence="2 3">CLA-KB-P133</strain>
    </source>
</reference>
<dbReference type="GO" id="GO:0016747">
    <property type="term" value="F:acyltransferase activity, transferring groups other than amino-acyl groups"/>
    <property type="evidence" value="ECO:0007669"/>
    <property type="project" value="InterPro"/>
</dbReference>
<gene>
    <name evidence="2" type="ORF">MOZ60_02205</name>
</gene>
<comment type="caution">
    <text evidence="2">The sequence shown here is derived from an EMBL/GenBank/DDBJ whole genome shotgun (WGS) entry which is preliminary data.</text>
</comment>
<feature type="domain" description="N-acetyltransferase" evidence="1">
    <location>
        <begin position="1"/>
        <end position="151"/>
    </location>
</feature>
<organism evidence="2 3">
    <name type="scientific">Grylomicrobium aquisgranensis</name>
    <dbReference type="NCBI Taxonomy" id="2926318"/>
    <lineage>
        <taxon>Bacteria</taxon>
        <taxon>Bacillati</taxon>
        <taxon>Bacillota</taxon>
        <taxon>Erysipelotrichia</taxon>
        <taxon>Erysipelotrichales</taxon>
        <taxon>Erysipelotrichaceae</taxon>
        <taxon>Grylomicrobium</taxon>
    </lineage>
</organism>
<proteinExistence type="predicted"/>
<dbReference type="Pfam" id="PF13302">
    <property type="entry name" value="Acetyltransf_3"/>
    <property type="match status" value="1"/>
</dbReference>
<dbReference type="InterPro" id="IPR016181">
    <property type="entry name" value="Acyl_CoA_acyltransferase"/>
</dbReference>
<dbReference type="InterPro" id="IPR051531">
    <property type="entry name" value="N-acetyltransferase"/>
</dbReference>
<dbReference type="SUPFAM" id="SSF55729">
    <property type="entry name" value="Acyl-CoA N-acyltransferases (Nat)"/>
    <property type="match status" value="1"/>
</dbReference>
<sequence>MYHNWASDQEVTKYLTWPAYTSVDDAEKTLREWIFPYQNSSYYQWAIVPKDLNEPIGSISVVGMDEKTEMMEIGYCIGRKWWHQGITSEALKAVIDFLFDQVKANRIQARHDVNNPNSGLVMKKCGMQYEGTMRCAAINNQGLCDMSYYAVLRSDR</sequence>
<protein>
    <submittedName>
        <fullName evidence="2">GNAT family N-acetyltransferase</fullName>
    </submittedName>
</protein>
<evidence type="ECO:0000313" key="3">
    <source>
        <dbReference type="Proteomes" id="UP001286174"/>
    </source>
</evidence>
<evidence type="ECO:0000259" key="1">
    <source>
        <dbReference type="PROSITE" id="PS51186"/>
    </source>
</evidence>